<proteinExistence type="predicted"/>
<reference evidence="1 2" key="1">
    <citation type="submission" date="2018-11" db="EMBL/GenBank/DDBJ databases">
        <authorList>
            <consortium name="Pathogen Informatics"/>
        </authorList>
    </citation>
    <scope>NUCLEOTIDE SEQUENCE [LARGE SCALE GENOMIC DNA]</scope>
    <source>
        <strain evidence="1 2">MHpl1</strain>
    </source>
</reference>
<name>A0A3P7ZB60_HAEPC</name>
<gene>
    <name evidence="1" type="ORF">HPLM_LOCUS12993</name>
</gene>
<evidence type="ECO:0000313" key="1">
    <source>
        <dbReference type="EMBL" id="VDO47452.1"/>
    </source>
</evidence>
<sequence length="88" mass="10193">MHLAGDHDSHVVVDHRRSMLLLNSRRWWSRSLEVMSDPNRTTFVRQFQHLRSGGELVENVGFLGHLDFGLSLSCRRVYGHEIGYCVLT</sequence>
<accession>A0A3P7ZB60</accession>
<dbReference type="AlphaFoldDB" id="A0A3P7ZB60"/>
<evidence type="ECO:0000313" key="2">
    <source>
        <dbReference type="Proteomes" id="UP000268014"/>
    </source>
</evidence>
<dbReference type="EMBL" id="UZAF01018046">
    <property type="protein sequence ID" value="VDO47452.1"/>
    <property type="molecule type" value="Genomic_DNA"/>
</dbReference>
<organism evidence="1 2">
    <name type="scientific">Haemonchus placei</name>
    <name type="common">Barber's pole worm</name>
    <dbReference type="NCBI Taxonomy" id="6290"/>
    <lineage>
        <taxon>Eukaryota</taxon>
        <taxon>Metazoa</taxon>
        <taxon>Ecdysozoa</taxon>
        <taxon>Nematoda</taxon>
        <taxon>Chromadorea</taxon>
        <taxon>Rhabditida</taxon>
        <taxon>Rhabditina</taxon>
        <taxon>Rhabditomorpha</taxon>
        <taxon>Strongyloidea</taxon>
        <taxon>Trichostrongylidae</taxon>
        <taxon>Haemonchus</taxon>
    </lineage>
</organism>
<dbReference type="Proteomes" id="UP000268014">
    <property type="component" value="Unassembled WGS sequence"/>
</dbReference>
<keyword evidence="2" id="KW-1185">Reference proteome</keyword>
<protein>
    <submittedName>
        <fullName evidence="1">Uncharacterized protein</fullName>
    </submittedName>
</protein>